<accession>A0A1I7GI95</accession>
<name>A0A1I7GI95_9BURK</name>
<gene>
    <name evidence="1" type="ORF">SAMN04489707_1005126</name>
</gene>
<proteinExistence type="predicted"/>
<evidence type="ECO:0000313" key="1">
    <source>
        <dbReference type="EMBL" id="SFU48041.1"/>
    </source>
</evidence>
<evidence type="ECO:0000313" key="2">
    <source>
        <dbReference type="Proteomes" id="UP000183656"/>
    </source>
</evidence>
<dbReference type="STRING" id="343013.SAMN04489707_1005126"/>
<keyword evidence="2" id="KW-1185">Reference proteome</keyword>
<dbReference type="RefSeq" id="WP_054255797.1">
    <property type="nucleotide sequence ID" value="NZ_CYIG01000009.1"/>
</dbReference>
<sequence>MNPSSESICQGNASEQAYTPAQQHRFAELWDSRKIVFTVEGALRDDSPDVPPSLLVQQAFTELFAANPHARSHLFPFAASNGVRISFQVSPNDEELRAEMAKVV</sequence>
<dbReference type="AlphaFoldDB" id="A0A1I7GI95"/>
<dbReference type="Proteomes" id="UP000183656">
    <property type="component" value="Unassembled WGS sequence"/>
</dbReference>
<reference evidence="1 2" key="1">
    <citation type="submission" date="2016-10" db="EMBL/GenBank/DDBJ databases">
        <authorList>
            <person name="de Groot N.N."/>
        </authorList>
    </citation>
    <scope>NUCLEOTIDE SEQUENCE [LARGE SCALE GENOMIC DNA]</scope>
    <source>
        <strain evidence="1 2">R-24608</strain>
    </source>
</reference>
<protein>
    <submittedName>
        <fullName evidence="1">Uncharacterized protein</fullName>
    </submittedName>
</protein>
<dbReference type="EMBL" id="FPBX01000005">
    <property type="protein sequence ID" value="SFU48041.1"/>
    <property type="molecule type" value="Genomic_DNA"/>
</dbReference>
<organism evidence="1 2">
    <name type="scientific">Paenacidovorax caeni</name>
    <dbReference type="NCBI Taxonomy" id="343013"/>
    <lineage>
        <taxon>Bacteria</taxon>
        <taxon>Pseudomonadati</taxon>
        <taxon>Pseudomonadota</taxon>
        <taxon>Betaproteobacteria</taxon>
        <taxon>Burkholderiales</taxon>
        <taxon>Comamonadaceae</taxon>
        <taxon>Paenacidovorax</taxon>
    </lineage>
</organism>